<sequence length="297" mass="30652">MFQRLISAVLAGAFIIVASSLPGEAGIATAVAVQDGAKLKNVTGTVALSTGMSLEQGDEIVTDAKGQVQLVFADETRIAIGNNSRLKIDQVLMRNSKSASSLAVTAVSGSFRFITGKSEKAAYKIATPTATMGIRGTIFDLAIDPRRQTALALHDGEVKMCGSGASCAEVASGCTLVRTGGGGVAELTSQKEANQTLRSGFPFVLAQQTLRQDFRTNVQACDRHLIVAMNEVPPKAQPPVAPPVPEPEPEPEPEVETPTDFPGNSGSTGPSEGRGNDVSNGQSGTGTGKGQGGAKKE</sequence>
<proteinExistence type="predicted"/>
<evidence type="ECO:0000256" key="1">
    <source>
        <dbReference type="SAM" id="MobiDB-lite"/>
    </source>
</evidence>
<protein>
    <submittedName>
        <fullName evidence="4">FecR domain-containing protein</fullName>
    </submittedName>
</protein>
<organism evidence="4 5">
    <name type="scientific">Rhodobacter flavimaris</name>
    <dbReference type="NCBI Taxonomy" id="2907145"/>
    <lineage>
        <taxon>Bacteria</taxon>
        <taxon>Pseudomonadati</taxon>
        <taxon>Pseudomonadota</taxon>
        <taxon>Alphaproteobacteria</taxon>
        <taxon>Rhodobacterales</taxon>
        <taxon>Rhodobacter group</taxon>
        <taxon>Rhodobacter</taxon>
    </lineage>
</organism>
<evidence type="ECO:0000313" key="5">
    <source>
        <dbReference type="Proteomes" id="UP001521181"/>
    </source>
</evidence>
<feature type="signal peptide" evidence="2">
    <location>
        <begin position="1"/>
        <end position="25"/>
    </location>
</feature>
<gene>
    <name evidence="4" type="ORF">LZA78_06170</name>
</gene>
<dbReference type="InterPro" id="IPR006860">
    <property type="entry name" value="FecR"/>
</dbReference>
<keyword evidence="5" id="KW-1185">Reference proteome</keyword>
<keyword evidence="2" id="KW-0732">Signal</keyword>
<dbReference type="Pfam" id="PF04773">
    <property type="entry name" value="FecR"/>
    <property type="match status" value="1"/>
</dbReference>
<comment type="caution">
    <text evidence="4">The sequence shown here is derived from an EMBL/GenBank/DDBJ whole genome shotgun (WGS) entry which is preliminary data.</text>
</comment>
<accession>A0ABS8YX90</accession>
<feature type="compositionally biased region" description="Gly residues" evidence="1">
    <location>
        <begin position="283"/>
        <end position="297"/>
    </location>
</feature>
<feature type="compositionally biased region" description="Acidic residues" evidence="1">
    <location>
        <begin position="247"/>
        <end position="257"/>
    </location>
</feature>
<dbReference type="Proteomes" id="UP001521181">
    <property type="component" value="Unassembled WGS sequence"/>
</dbReference>
<dbReference type="Gene3D" id="2.60.120.1440">
    <property type="match status" value="1"/>
</dbReference>
<feature type="compositionally biased region" description="Pro residues" evidence="1">
    <location>
        <begin position="235"/>
        <end position="246"/>
    </location>
</feature>
<evidence type="ECO:0000259" key="3">
    <source>
        <dbReference type="Pfam" id="PF04773"/>
    </source>
</evidence>
<evidence type="ECO:0000313" key="4">
    <source>
        <dbReference type="EMBL" id="MCE5973061.1"/>
    </source>
</evidence>
<name>A0ABS8YX90_9RHOB</name>
<dbReference type="RefSeq" id="WP_233676055.1">
    <property type="nucleotide sequence ID" value="NZ_JAJUOS010000003.1"/>
</dbReference>
<reference evidence="4 5" key="1">
    <citation type="submission" date="2021-12" db="EMBL/GenBank/DDBJ databases">
        <title>Sinirhodobacter sp. WL0062 is a bacterium isolated from seawater.</title>
        <authorList>
            <person name="Wang L."/>
            <person name="He W."/>
            <person name="Zhang D.-F."/>
        </authorList>
    </citation>
    <scope>NUCLEOTIDE SEQUENCE [LARGE SCALE GENOMIC DNA]</scope>
    <source>
        <strain evidence="4 5">WL0062</strain>
    </source>
</reference>
<evidence type="ECO:0000256" key="2">
    <source>
        <dbReference type="SAM" id="SignalP"/>
    </source>
</evidence>
<dbReference type="EMBL" id="JAJUOS010000003">
    <property type="protein sequence ID" value="MCE5973061.1"/>
    <property type="molecule type" value="Genomic_DNA"/>
</dbReference>
<feature type="region of interest" description="Disordered" evidence="1">
    <location>
        <begin position="232"/>
        <end position="297"/>
    </location>
</feature>
<feature type="chain" id="PRO_5047058692" evidence="2">
    <location>
        <begin position="26"/>
        <end position="297"/>
    </location>
</feature>
<feature type="domain" description="FecR protein" evidence="3">
    <location>
        <begin position="58"/>
        <end position="159"/>
    </location>
</feature>
<dbReference type="PANTHER" id="PTHR38731">
    <property type="entry name" value="LIPL45-RELATED LIPOPROTEIN-RELATED"/>
    <property type="match status" value="1"/>
</dbReference>